<accession>A0A328VAS8</accession>
<dbReference type="RefSeq" id="WP_112426862.1">
    <property type="nucleotide sequence ID" value="NZ_MCIF01000002.1"/>
</dbReference>
<comment type="caution">
    <text evidence="1">The sequence shown here is derived from an EMBL/GenBank/DDBJ whole genome shotgun (WGS) entry which is preliminary data.</text>
</comment>
<sequence>MAELFCPTGSPDPQQSLETVLFADRAGFPPAPSGERAAVTASPAQTVPVPSPRCAMLVTVAKGKPPELVHVPYIEVSDPEFVRGYYYGTLHYFIDGYREDDSHRVLTDQALIEEFLQIFSEGEAYEEPPDGSSWQEWAAWTAGFMAGLISARLPSSLPLYGNCEACHQPVRACGHCPRCDDPCTCLPPLTSDPAVAH</sequence>
<gene>
    <name evidence="1" type="ORF">A4R35_04215</name>
</gene>
<name>A0A328VAS8_9CHLR</name>
<keyword evidence="2" id="KW-1185">Reference proteome</keyword>
<dbReference type="Proteomes" id="UP000248706">
    <property type="component" value="Unassembled WGS sequence"/>
</dbReference>
<evidence type="ECO:0000313" key="1">
    <source>
        <dbReference type="EMBL" id="RAQ94728.1"/>
    </source>
</evidence>
<dbReference type="EMBL" id="MCIF01000002">
    <property type="protein sequence ID" value="RAQ94728.1"/>
    <property type="molecule type" value="Genomic_DNA"/>
</dbReference>
<evidence type="ECO:0000313" key="2">
    <source>
        <dbReference type="Proteomes" id="UP000248706"/>
    </source>
</evidence>
<dbReference type="AlphaFoldDB" id="A0A328VAS8"/>
<protein>
    <submittedName>
        <fullName evidence="1">Uncharacterized protein</fullName>
    </submittedName>
</protein>
<reference evidence="1 2" key="1">
    <citation type="submission" date="2016-08" db="EMBL/GenBank/DDBJ databases">
        <title>Analysis of Carbohydrate Active Enzymes in Thermogemmatispora T81 Reveals Carbohydrate Degradation Ability.</title>
        <authorList>
            <person name="Tomazini A."/>
            <person name="Lal S."/>
            <person name="Stott M."/>
            <person name="Henrissat B."/>
            <person name="Polikarpov I."/>
            <person name="Sparling R."/>
            <person name="Levin D.B."/>
        </authorList>
    </citation>
    <scope>NUCLEOTIDE SEQUENCE [LARGE SCALE GENOMIC DNA]</scope>
    <source>
        <strain evidence="1 2">T81</strain>
    </source>
</reference>
<organism evidence="1 2">
    <name type="scientific">Thermogemmatispora tikiterensis</name>
    <dbReference type="NCBI Taxonomy" id="1825093"/>
    <lineage>
        <taxon>Bacteria</taxon>
        <taxon>Bacillati</taxon>
        <taxon>Chloroflexota</taxon>
        <taxon>Ktedonobacteria</taxon>
        <taxon>Thermogemmatisporales</taxon>
        <taxon>Thermogemmatisporaceae</taxon>
        <taxon>Thermogemmatispora</taxon>
    </lineage>
</organism>
<proteinExistence type="predicted"/>
<dbReference type="OrthoDB" id="173589at2"/>